<evidence type="ECO:0000313" key="2">
    <source>
        <dbReference type="Proteomes" id="UP000317078"/>
    </source>
</evidence>
<proteinExistence type="predicted"/>
<dbReference type="AlphaFoldDB" id="A0A502G4R2"/>
<dbReference type="InterPro" id="IPR036736">
    <property type="entry name" value="ACP-like_sf"/>
</dbReference>
<sequence length="82" mass="8754">MPEAAIRATVLELLRPRLERAGVPAADDLGEQDLMNLGVVDSLNVMTLIAEVEGASGRAFVWDRFDAENGLTVSALVRAFAA</sequence>
<evidence type="ECO:0008006" key="3">
    <source>
        <dbReference type="Google" id="ProtNLM"/>
    </source>
</evidence>
<evidence type="ECO:0000313" key="1">
    <source>
        <dbReference type="EMBL" id="TPG56855.1"/>
    </source>
</evidence>
<comment type="caution">
    <text evidence="1">The sequence shown here is derived from an EMBL/GenBank/DDBJ whole genome shotgun (WGS) entry which is preliminary data.</text>
</comment>
<protein>
    <recommendedName>
        <fullName evidence="3">Carrier domain-containing protein</fullName>
    </recommendedName>
</protein>
<dbReference type="Proteomes" id="UP000317078">
    <property type="component" value="Unassembled WGS sequence"/>
</dbReference>
<organism evidence="1 2">
    <name type="scientific">Muricoccus nepalensis</name>
    <dbReference type="NCBI Taxonomy" id="1854500"/>
    <lineage>
        <taxon>Bacteria</taxon>
        <taxon>Pseudomonadati</taxon>
        <taxon>Pseudomonadota</taxon>
        <taxon>Alphaproteobacteria</taxon>
        <taxon>Acetobacterales</taxon>
        <taxon>Roseomonadaceae</taxon>
        <taxon>Muricoccus</taxon>
    </lineage>
</organism>
<dbReference type="Gene3D" id="1.10.1200.10">
    <property type="entry name" value="ACP-like"/>
    <property type="match status" value="1"/>
</dbReference>
<gene>
    <name evidence="1" type="ORF">EAH89_12315</name>
</gene>
<name>A0A502G4R2_9PROT</name>
<dbReference type="SUPFAM" id="SSF47336">
    <property type="entry name" value="ACP-like"/>
    <property type="match status" value="1"/>
</dbReference>
<reference evidence="1 2" key="1">
    <citation type="journal article" date="2019" name="Environ. Microbiol.">
        <title>Species interactions and distinct microbial communities in high Arctic permafrost affected cryosols are associated with the CH4 and CO2 gas fluxes.</title>
        <authorList>
            <person name="Altshuler I."/>
            <person name="Hamel J."/>
            <person name="Turney S."/>
            <person name="Magnuson E."/>
            <person name="Levesque R."/>
            <person name="Greer C."/>
            <person name="Whyte L.G."/>
        </authorList>
    </citation>
    <scope>NUCLEOTIDE SEQUENCE [LARGE SCALE GENOMIC DNA]</scope>
    <source>
        <strain evidence="1 2">S9.3B</strain>
    </source>
</reference>
<dbReference type="EMBL" id="RCZP01000010">
    <property type="protein sequence ID" value="TPG56855.1"/>
    <property type="molecule type" value="Genomic_DNA"/>
</dbReference>
<keyword evidence="2" id="KW-1185">Reference proteome</keyword>
<accession>A0A502G4R2</accession>
<dbReference type="RefSeq" id="WP_140883437.1">
    <property type="nucleotide sequence ID" value="NZ_RCZP01000010.1"/>
</dbReference>